<dbReference type="OrthoDB" id="191139at2759"/>
<name>A0A2P5C5W8_PARAD</name>
<organism evidence="3 4">
    <name type="scientific">Parasponia andersonii</name>
    <name type="common">Sponia andersonii</name>
    <dbReference type="NCBI Taxonomy" id="3476"/>
    <lineage>
        <taxon>Eukaryota</taxon>
        <taxon>Viridiplantae</taxon>
        <taxon>Streptophyta</taxon>
        <taxon>Embryophyta</taxon>
        <taxon>Tracheophyta</taxon>
        <taxon>Spermatophyta</taxon>
        <taxon>Magnoliopsida</taxon>
        <taxon>eudicotyledons</taxon>
        <taxon>Gunneridae</taxon>
        <taxon>Pentapetalae</taxon>
        <taxon>rosids</taxon>
        <taxon>fabids</taxon>
        <taxon>Rosales</taxon>
        <taxon>Cannabaceae</taxon>
        <taxon>Parasponia</taxon>
    </lineage>
</organism>
<evidence type="ECO:0000256" key="2">
    <source>
        <dbReference type="ARBA" id="ARBA00023002"/>
    </source>
</evidence>
<keyword evidence="2" id="KW-0560">Oxidoreductase</keyword>
<dbReference type="STRING" id="3476.A0A2P5C5W8"/>
<accession>A0A2P5C5W8</accession>
<dbReference type="PANTHER" id="PTHR24320">
    <property type="entry name" value="RETINOL DEHYDROGENASE"/>
    <property type="match status" value="1"/>
</dbReference>
<dbReference type="InterPro" id="IPR002347">
    <property type="entry name" value="SDR_fam"/>
</dbReference>
<dbReference type="Proteomes" id="UP000237105">
    <property type="component" value="Unassembled WGS sequence"/>
</dbReference>
<dbReference type="EMBL" id="JXTB01000171">
    <property type="protein sequence ID" value="PON56433.1"/>
    <property type="molecule type" value="Genomic_DNA"/>
</dbReference>
<evidence type="ECO:0000256" key="1">
    <source>
        <dbReference type="ARBA" id="ARBA00006484"/>
    </source>
</evidence>
<dbReference type="PRINTS" id="PR00081">
    <property type="entry name" value="GDHRDH"/>
</dbReference>
<comment type="similarity">
    <text evidence="1">Belongs to the short-chain dehydrogenases/reductases (SDR) family.</text>
</comment>
<dbReference type="Gene3D" id="3.40.50.720">
    <property type="entry name" value="NAD(P)-binding Rossmann-like Domain"/>
    <property type="match status" value="1"/>
</dbReference>
<evidence type="ECO:0000313" key="3">
    <source>
        <dbReference type="EMBL" id="PON56433.1"/>
    </source>
</evidence>
<evidence type="ECO:0000313" key="4">
    <source>
        <dbReference type="Proteomes" id="UP000237105"/>
    </source>
</evidence>
<dbReference type="Pfam" id="PF00106">
    <property type="entry name" value="adh_short"/>
    <property type="match status" value="1"/>
</dbReference>
<comment type="caution">
    <text evidence="3">The sequence shown here is derived from an EMBL/GenBank/DDBJ whole genome shotgun (WGS) entry which is preliminary data.</text>
</comment>
<dbReference type="SUPFAM" id="SSF51735">
    <property type="entry name" value="NAD(P)-binding Rossmann-fold domains"/>
    <property type="match status" value="1"/>
</dbReference>
<dbReference type="InterPro" id="IPR036291">
    <property type="entry name" value="NAD(P)-bd_dom_sf"/>
</dbReference>
<proteinExistence type="inferred from homology"/>
<dbReference type="GO" id="GO:0016491">
    <property type="term" value="F:oxidoreductase activity"/>
    <property type="evidence" value="ECO:0007669"/>
    <property type="project" value="UniProtKB-KW"/>
</dbReference>
<dbReference type="PANTHER" id="PTHR24320:SF148">
    <property type="entry name" value="NAD(P)-BINDING ROSSMANN-FOLD SUPERFAMILY PROTEIN"/>
    <property type="match status" value="1"/>
</dbReference>
<gene>
    <name evidence="3" type="ORF">PanWU01x14_181260</name>
</gene>
<sequence>MDLERRTWLRGIWETLKEILLQKLLTYNLRSSPLLLPNHLASLNVIVTGATSGIGLHTARELAMAGAHVVMACRNVNAANEIAHQWRSKVHEYGRTLNVEVMELDLLTLSSVRQFAIEWDQHSKPLHILINNAGILRMGERQQFSKDGIEQHFQVNHVAPALLTLLLLPSMLKAATWRVVSVNSVAHHWGVVESKSWNSRIEEHKFSGTKAYGSSKLVHLMFIKALARNLFEQGCIPVQCIAVHPGIVTSNLVPGVKKKAFWMLDPSEGARSVLYCATSDAVVHNLDKGFAYYSSNCKPAKVSPLADKMEVCLEIWEETLNILGLDVDHLSHIKS</sequence>
<dbReference type="AlphaFoldDB" id="A0A2P5C5W8"/>
<protein>
    <submittedName>
        <fullName evidence="3">Short-chain dehydrogenase/reductase</fullName>
    </submittedName>
</protein>
<reference evidence="4" key="1">
    <citation type="submission" date="2016-06" db="EMBL/GenBank/DDBJ databases">
        <title>Parallel loss of symbiosis genes in relatives of nitrogen-fixing non-legume Parasponia.</title>
        <authorList>
            <person name="Van Velzen R."/>
            <person name="Holmer R."/>
            <person name="Bu F."/>
            <person name="Rutten L."/>
            <person name="Van Zeijl A."/>
            <person name="Liu W."/>
            <person name="Santuari L."/>
            <person name="Cao Q."/>
            <person name="Sharma T."/>
            <person name="Shen D."/>
            <person name="Roswanjaya Y."/>
            <person name="Wardhani T."/>
            <person name="Kalhor M.S."/>
            <person name="Jansen J."/>
            <person name="Van den Hoogen J."/>
            <person name="Gungor B."/>
            <person name="Hartog M."/>
            <person name="Hontelez J."/>
            <person name="Verver J."/>
            <person name="Yang W.-C."/>
            <person name="Schijlen E."/>
            <person name="Repin R."/>
            <person name="Schilthuizen M."/>
            <person name="Schranz E."/>
            <person name="Heidstra R."/>
            <person name="Miyata K."/>
            <person name="Fedorova E."/>
            <person name="Kohlen W."/>
            <person name="Bisseling T."/>
            <person name="Smit S."/>
            <person name="Geurts R."/>
        </authorList>
    </citation>
    <scope>NUCLEOTIDE SEQUENCE [LARGE SCALE GENOMIC DNA]</scope>
    <source>
        <strain evidence="4">cv. WU1-14</strain>
    </source>
</reference>
<keyword evidence="4" id="KW-1185">Reference proteome</keyword>